<keyword evidence="2" id="KW-0812">Transmembrane</keyword>
<sequence>MTTQAPGFVRFGPAWIGGVVVAWLATAVVSFALVVYAVGPLLQNSDQREALSVLRGEMDKALGATQSLLGAAPPDRPAEFGAPVAVLEVPRLRLQQVVVEGAGPSQTASGPGHVPGTSGLGQPGNSAVVGRYSGYGGAFGQLADLRTGDQIVTATTQGKSVYRVTEVATRSLDERADYGKTPDDRLTLVTSTSWWPLAADEATVVTAVLDGKPFRPTPQHGKTDGQDGRTGDPAGWAMLALAFGGFVAAAAGATVLYRRWRPVSTYVLTAPALLVLATLSAMAVWRLFPAWS</sequence>
<dbReference type="AlphaFoldDB" id="A0A4Q7IZZ2"/>
<dbReference type="InterPro" id="IPR042003">
    <property type="entry name" value="Sortase_E"/>
</dbReference>
<dbReference type="Pfam" id="PF04203">
    <property type="entry name" value="Sortase"/>
    <property type="match status" value="1"/>
</dbReference>
<dbReference type="SUPFAM" id="SSF63817">
    <property type="entry name" value="Sortase"/>
    <property type="match status" value="1"/>
</dbReference>
<dbReference type="InterPro" id="IPR005754">
    <property type="entry name" value="Sortase"/>
</dbReference>
<keyword evidence="2" id="KW-0472">Membrane</keyword>
<dbReference type="Proteomes" id="UP000292003">
    <property type="component" value="Unassembled WGS sequence"/>
</dbReference>
<dbReference type="CDD" id="cd05830">
    <property type="entry name" value="Sortase_E"/>
    <property type="match status" value="1"/>
</dbReference>
<feature type="transmembrane region" description="Helical" evidence="2">
    <location>
        <begin position="263"/>
        <end position="288"/>
    </location>
</feature>
<keyword evidence="2" id="KW-1133">Transmembrane helix</keyword>
<evidence type="ECO:0000256" key="2">
    <source>
        <dbReference type="SAM" id="Phobius"/>
    </source>
</evidence>
<feature type="transmembrane region" description="Helical" evidence="2">
    <location>
        <begin position="236"/>
        <end position="257"/>
    </location>
</feature>
<keyword evidence="4" id="KW-1185">Reference proteome</keyword>
<protein>
    <submittedName>
        <fullName evidence="3">Sortase</fullName>
    </submittedName>
</protein>
<dbReference type="InterPro" id="IPR023365">
    <property type="entry name" value="Sortase_dom-sf"/>
</dbReference>
<dbReference type="OrthoDB" id="5242879at2"/>
<comment type="caution">
    <text evidence="3">The sequence shown here is derived from an EMBL/GenBank/DDBJ whole genome shotgun (WGS) entry which is preliminary data.</text>
</comment>
<evidence type="ECO:0000313" key="4">
    <source>
        <dbReference type="Proteomes" id="UP000292003"/>
    </source>
</evidence>
<dbReference type="Gene3D" id="2.40.260.10">
    <property type="entry name" value="Sortase"/>
    <property type="match status" value="1"/>
</dbReference>
<accession>A0A4Q7IZZ2</accession>
<gene>
    <name evidence="3" type="ORF">EWH70_33195</name>
</gene>
<keyword evidence="1" id="KW-0378">Hydrolase</keyword>
<evidence type="ECO:0000256" key="1">
    <source>
        <dbReference type="ARBA" id="ARBA00022801"/>
    </source>
</evidence>
<organism evidence="3 4">
    <name type="scientific">Amycolatopsis suaedae</name>
    <dbReference type="NCBI Taxonomy" id="2510978"/>
    <lineage>
        <taxon>Bacteria</taxon>
        <taxon>Bacillati</taxon>
        <taxon>Actinomycetota</taxon>
        <taxon>Actinomycetes</taxon>
        <taxon>Pseudonocardiales</taxon>
        <taxon>Pseudonocardiaceae</taxon>
        <taxon>Amycolatopsis</taxon>
    </lineage>
</organism>
<name>A0A4Q7IZZ2_9PSEU</name>
<dbReference type="EMBL" id="SFCC01000022">
    <property type="protein sequence ID" value="RZQ59683.1"/>
    <property type="molecule type" value="Genomic_DNA"/>
</dbReference>
<evidence type="ECO:0000313" key="3">
    <source>
        <dbReference type="EMBL" id="RZQ59683.1"/>
    </source>
</evidence>
<dbReference type="GO" id="GO:0016787">
    <property type="term" value="F:hydrolase activity"/>
    <property type="evidence" value="ECO:0007669"/>
    <property type="project" value="UniProtKB-KW"/>
</dbReference>
<feature type="transmembrane region" description="Helical" evidence="2">
    <location>
        <begin position="15"/>
        <end position="38"/>
    </location>
</feature>
<proteinExistence type="predicted"/>
<reference evidence="3 4" key="1">
    <citation type="submission" date="2019-02" db="EMBL/GenBank/DDBJ databases">
        <title>Draft genome sequence of Amycolatopsis sp. 8-3EHSu isolated from roots of Suaeda maritima.</title>
        <authorList>
            <person name="Duangmal K."/>
            <person name="Chantavorakit T."/>
        </authorList>
    </citation>
    <scope>NUCLEOTIDE SEQUENCE [LARGE SCALE GENOMIC DNA]</scope>
    <source>
        <strain evidence="3 4">8-3EHSu</strain>
    </source>
</reference>
<dbReference type="RefSeq" id="WP_130479540.1">
    <property type="nucleotide sequence ID" value="NZ_SFCC01000022.1"/>
</dbReference>